<gene>
    <name evidence="2" type="ORF">K1Y79_21825</name>
</gene>
<name>A0ABS7GIL5_9BACT</name>
<proteinExistence type="predicted"/>
<evidence type="ECO:0000313" key="3">
    <source>
        <dbReference type="Proteomes" id="UP000812961"/>
    </source>
</evidence>
<feature type="transmembrane region" description="Helical" evidence="1">
    <location>
        <begin position="101"/>
        <end position="119"/>
    </location>
</feature>
<evidence type="ECO:0008006" key="4">
    <source>
        <dbReference type="Google" id="ProtNLM"/>
    </source>
</evidence>
<protein>
    <recommendedName>
        <fullName evidence="4">MFS transporter</fullName>
    </recommendedName>
</protein>
<keyword evidence="1" id="KW-0812">Transmembrane</keyword>
<feature type="transmembrane region" description="Helical" evidence="1">
    <location>
        <begin position="79"/>
        <end position="95"/>
    </location>
</feature>
<comment type="caution">
    <text evidence="2">The sequence shown here is derived from an EMBL/GenBank/DDBJ whole genome shotgun (WGS) entry which is preliminary data.</text>
</comment>
<evidence type="ECO:0000313" key="2">
    <source>
        <dbReference type="EMBL" id="MBW8686990.1"/>
    </source>
</evidence>
<keyword evidence="1" id="KW-1133">Transmembrane helix</keyword>
<accession>A0ABS7GIL5</accession>
<organism evidence="2 3">
    <name type="scientific">Chitinophaga rhizophila</name>
    <dbReference type="NCBI Taxonomy" id="2866212"/>
    <lineage>
        <taxon>Bacteria</taxon>
        <taxon>Pseudomonadati</taxon>
        <taxon>Bacteroidota</taxon>
        <taxon>Chitinophagia</taxon>
        <taxon>Chitinophagales</taxon>
        <taxon>Chitinophagaceae</taxon>
        <taxon>Chitinophaga</taxon>
    </lineage>
</organism>
<keyword evidence="3" id="KW-1185">Reference proteome</keyword>
<evidence type="ECO:0000256" key="1">
    <source>
        <dbReference type="SAM" id="Phobius"/>
    </source>
</evidence>
<feature type="transmembrane region" description="Helical" evidence="1">
    <location>
        <begin position="48"/>
        <end position="67"/>
    </location>
</feature>
<keyword evidence="1" id="KW-0472">Membrane</keyword>
<sequence>MNYIKILSVIVGFGTIGSLSSLFAKVQGWLFASSLEIFINQELAVTNISQFIIKLFCVWVSCFLGGIATTKIGGKARENLIVGKLIMLVMGWLWLSVVNPIWFWVLMVLGVLPCVFLGYKVTYAEMSKT</sequence>
<dbReference type="Proteomes" id="UP000812961">
    <property type="component" value="Unassembled WGS sequence"/>
</dbReference>
<reference evidence="2 3" key="1">
    <citation type="submission" date="2021-08" db="EMBL/GenBank/DDBJ databases">
        <title>The genome sequence of Chitinophaga sp. B61.</title>
        <authorList>
            <person name="Zhang X."/>
        </authorList>
    </citation>
    <scope>NUCLEOTIDE SEQUENCE [LARGE SCALE GENOMIC DNA]</scope>
    <source>
        <strain evidence="2 3">B61</strain>
    </source>
</reference>
<dbReference type="RefSeq" id="WP_220252317.1">
    <property type="nucleotide sequence ID" value="NZ_JAICCF010000004.1"/>
</dbReference>
<dbReference type="EMBL" id="JAICCF010000004">
    <property type="protein sequence ID" value="MBW8686990.1"/>
    <property type="molecule type" value="Genomic_DNA"/>
</dbReference>